<name>A0A8T0VW69_PANVG</name>
<proteinExistence type="predicted"/>
<evidence type="ECO:0000256" key="1">
    <source>
        <dbReference type="SAM" id="MobiDB-lite"/>
    </source>
</evidence>
<accession>A0A8T0VW69</accession>
<protein>
    <submittedName>
        <fullName evidence="2">Uncharacterized protein</fullName>
    </submittedName>
</protein>
<evidence type="ECO:0000313" key="3">
    <source>
        <dbReference type="Proteomes" id="UP000823388"/>
    </source>
</evidence>
<evidence type="ECO:0000313" key="2">
    <source>
        <dbReference type="EMBL" id="KAG2639135.1"/>
    </source>
</evidence>
<keyword evidence="3" id="KW-1185">Reference proteome</keyword>
<dbReference type="PANTHER" id="PTHR34835:SF69">
    <property type="entry name" value="UBIQUITIN-LIKE PROTEASE FAMILY PROFILE DOMAIN-CONTAINING PROTEIN"/>
    <property type="match status" value="1"/>
</dbReference>
<organism evidence="2 3">
    <name type="scientific">Panicum virgatum</name>
    <name type="common">Blackwell switchgrass</name>
    <dbReference type="NCBI Taxonomy" id="38727"/>
    <lineage>
        <taxon>Eukaryota</taxon>
        <taxon>Viridiplantae</taxon>
        <taxon>Streptophyta</taxon>
        <taxon>Embryophyta</taxon>
        <taxon>Tracheophyta</taxon>
        <taxon>Spermatophyta</taxon>
        <taxon>Magnoliopsida</taxon>
        <taxon>Liliopsida</taxon>
        <taxon>Poales</taxon>
        <taxon>Poaceae</taxon>
        <taxon>PACMAD clade</taxon>
        <taxon>Panicoideae</taxon>
        <taxon>Panicodae</taxon>
        <taxon>Paniceae</taxon>
        <taxon>Panicinae</taxon>
        <taxon>Panicum</taxon>
        <taxon>Panicum sect. Hiantes</taxon>
    </lineage>
</organism>
<dbReference type="Proteomes" id="UP000823388">
    <property type="component" value="Chromosome 2N"/>
</dbReference>
<dbReference type="AlphaFoldDB" id="A0A8T0VW69"/>
<dbReference type="EMBL" id="CM029040">
    <property type="protein sequence ID" value="KAG2639135.1"/>
    <property type="molecule type" value="Genomic_DNA"/>
</dbReference>
<feature type="region of interest" description="Disordered" evidence="1">
    <location>
        <begin position="26"/>
        <end position="52"/>
    </location>
</feature>
<gene>
    <name evidence="2" type="ORF">PVAP13_2NG633501</name>
</gene>
<dbReference type="PANTHER" id="PTHR34835">
    <property type="entry name" value="OS07G0283600 PROTEIN-RELATED"/>
    <property type="match status" value="1"/>
</dbReference>
<sequence length="261" mass="29026">MTKKLSVHELNFLYFFPRSPTPLPPSHGQLFPSEKATSGAEPAPAQSSSKTEISVASSRSSIKQLYDIISSFDDHKKQLVQSIGFGGLLMFPALRQINRRFAAWIMSRVDPLSQTLVIEPSKQISFNKDDVERVLGIQSQGKSVLSLGAPSKQLVNKVSDMYLQGRDKDRRSVKVAQDVIERNYPEGMTEADINAFKVAFVIYVMSTLLSPGSKHDYISIDYWNALSDPTAITRAAGLFWGDTAHICYNNYSPDASQDRNS</sequence>
<reference evidence="2" key="1">
    <citation type="submission" date="2020-05" db="EMBL/GenBank/DDBJ databases">
        <title>WGS assembly of Panicum virgatum.</title>
        <authorList>
            <person name="Lovell J.T."/>
            <person name="Jenkins J."/>
            <person name="Shu S."/>
            <person name="Juenger T.E."/>
            <person name="Schmutz J."/>
        </authorList>
    </citation>
    <scope>NUCLEOTIDE SEQUENCE</scope>
    <source>
        <strain evidence="2">AP13</strain>
    </source>
</reference>
<comment type="caution">
    <text evidence="2">The sequence shown here is derived from an EMBL/GenBank/DDBJ whole genome shotgun (WGS) entry which is preliminary data.</text>
</comment>